<dbReference type="EMBL" id="PJQM01007375">
    <property type="protein sequence ID" value="RCH78265.1"/>
    <property type="molecule type" value="Genomic_DNA"/>
</dbReference>
<name>A0A367IKR3_RHIST</name>
<keyword evidence="2" id="KW-1185">Reference proteome</keyword>
<organism evidence="1 2">
    <name type="scientific">Rhizopus stolonifer</name>
    <name type="common">Rhizopus nigricans</name>
    <dbReference type="NCBI Taxonomy" id="4846"/>
    <lineage>
        <taxon>Eukaryota</taxon>
        <taxon>Fungi</taxon>
        <taxon>Fungi incertae sedis</taxon>
        <taxon>Mucoromycota</taxon>
        <taxon>Mucoromycotina</taxon>
        <taxon>Mucoromycetes</taxon>
        <taxon>Mucorales</taxon>
        <taxon>Mucorineae</taxon>
        <taxon>Rhizopodaceae</taxon>
        <taxon>Rhizopus</taxon>
    </lineage>
</organism>
<accession>A0A367IKR3</accession>
<feature type="non-terminal residue" evidence="1">
    <location>
        <position position="1"/>
    </location>
</feature>
<dbReference type="OrthoDB" id="2217603at2759"/>
<gene>
    <name evidence="1" type="ORF">CU098_004268</name>
</gene>
<reference evidence="1 2" key="1">
    <citation type="journal article" date="2018" name="G3 (Bethesda)">
        <title>Phylogenetic and Phylogenomic Definition of Rhizopus Species.</title>
        <authorList>
            <person name="Gryganskyi A.P."/>
            <person name="Golan J."/>
            <person name="Dolatabadi S."/>
            <person name="Mondo S."/>
            <person name="Robb S."/>
            <person name="Idnurm A."/>
            <person name="Muszewska A."/>
            <person name="Steczkiewicz K."/>
            <person name="Masonjones S."/>
            <person name="Liao H.L."/>
            <person name="Gajdeczka M.T."/>
            <person name="Anike F."/>
            <person name="Vuek A."/>
            <person name="Anishchenko I.M."/>
            <person name="Voigt K."/>
            <person name="de Hoog G.S."/>
            <person name="Smith M.E."/>
            <person name="Heitman J."/>
            <person name="Vilgalys R."/>
            <person name="Stajich J.E."/>
        </authorList>
    </citation>
    <scope>NUCLEOTIDE SEQUENCE [LARGE SCALE GENOMIC DNA]</scope>
    <source>
        <strain evidence="1 2">LSU 92-RS-03</strain>
    </source>
</reference>
<sequence>ASKEDLEKDRFTYYRKEIDSKGEVHTDIFSIYSQYLELMEFRSYVFDKTIDVTESDVVVKMWKKWGDTMEESADMENRTTGLKVDLRFLKDTLSRKRKEADKANCEVPKMGAGHIKIANDKTKPLIKSK</sequence>
<comment type="caution">
    <text evidence="1">The sequence shown here is derived from an EMBL/GenBank/DDBJ whole genome shotgun (WGS) entry which is preliminary data.</text>
</comment>
<proteinExistence type="predicted"/>
<dbReference type="Proteomes" id="UP000253551">
    <property type="component" value="Unassembled WGS sequence"/>
</dbReference>
<feature type="non-terminal residue" evidence="1">
    <location>
        <position position="129"/>
    </location>
</feature>
<protein>
    <submittedName>
        <fullName evidence="1">Uncharacterized protein</fullName>
    </submittedName>
</protein>
<evidence type="ECO:0000313" key="2">
    <source>
        <dbReference type="Proteomes" id="UP000253551"/>
    </source>
</evidence>
<dbReference type="AlphaFoldDB" id="A0A367IKR3"/>
<evidence type="ECO:0000313" key="1">
    <source>
        <dbReference type="EMBL" id="RCH78265.1"/>
    </source>
</evidence>